<evidence type="ECO:0000256" key="5">
    <source>
        <dbReference type="ARBA" id="ARBA00012312"/>
    </source>
</evidence>
<protein>
    <recommendedName>
        <fullName evidence="5">squalene monooxygenase</fullName>
        <ecNumber evidence="5">1.14.14.17</ecNumber>
    </recommendedName>
</protein>
<evidence type="ECO:0000256" key="3">
    <source>
        <dbReference type="ARBA" id="ARBA00005018"/>
    </source>
</evidence>
<evidence type="ECO:0000256" key="11">
    <source>
        <dbReference type="ARBA" id="ARBA00023136"/>
    </source>
</evidence>
<dbReference type="PRINTS" id="PR00420">
    <property type="entry name" value="RNGMNOXGNASE"/>
</dbReference>
<dbReference type="GO" id="GO:0050660">
    <property type="term" value="F:flavin adenine dinucleotide binding"/>
    <property type="evidence" value="ECO:0007669"/>
    <property type="project" value="InterPro"/>
</dbReference>
<dbReference type="UniPathway" id="UPA00767">
    <property type="reaction ID" value="UER00752"/>
</dbReference>
<dbReference type="PANTHER" id="PTHR10835:SF15">
    <property type="entry name" value="SQUALENE EPOXIDASE 2, MITOCHONDRIAL"/>
    <property type="match status" value="1"/>
</dbReference>
<proteinExistence type="inferred from homology"/>
<keyword evidence="8" id="KW-0274">FAD</keyword>
<feature type="domain" description="Squalene epoxidase" evidence="14">
    <location>
        <begin position="297"/>
        <end position="570"/>
    </location>
</feature>
<dbReference type="InterPro" id="IPR013698">
    <property type="entry name" value="Squalene_epoxidase"/>
</dbReference>
<comment type="pathway">
    <text evidence="3">Terpene metabolism; lanosterol biosynthesis; lanosterol from farnesyl diphosphate: step 2/3.</text>
</comment>
<dbReference type="InterPro" id="IPR036188">
    <property type="entry name" value="FAD/NAD-bd_sf"/>
</dbReference>
<name>A0A6N2LD91_SALVM</name>
<feature type="transmembrane region" description="Helical" evidence="13">
    <location>
        <begin position="91"/>
        <end position="107"/>
    </location>
</feature>
<dbReference type="EC" id="1.14.14.17" evidence="5"/>
<dbReference type="AlphaFoldDB" id="A0A6N2LD91"/>
<accession>A0A6N2LD91</accession>
<dbReference type="GO" id="GO:0016020">
    <property type="term" value="C:membrane"/>
    <property type="evidence" value="ECO:0007669"/>
    <property type="project" value="UniProtKB-SubCell"/>
</dbReference>
<organism evidence="15">
    <name type="scientific">Salix viminalis</name>
    <name type="common">Common osier</name>
    <name type="synonym">Basket willow</name>
    <dbReference type="NCBI Taxonomy" id="40686"/>
    <lineage>
        <taxon>Eukaryota</taxon>
        <taxon>Viridiplantae</taxon>
        <taxon>Streptophyta</taxon>
        <taxon>Embryophyta</taxon>
        <taxon>Tracheophyta</taxon>
        <taxon>Spermatophyta</taxon>
        <taxon>Magnoliopsida</taxon>
        <taxon>eudicotyledons</taxon>
        <taxon>Gunneridae</taxon>
        <taxon>Pentapetalae</taxon>
        <taxon>rosids</taxon>
        <taxon>fabids</taxon>
        <taxon>Malpighiales</taxon>
        <taxon>Salicaceae</taxon>
        <taxon>Saliceae</taxon>
        <taxon>Salix</taxon>
    </lineage>
</organism>
<dbReference type="GO" id="GO:0016126">
    <property type="term" value="P:sterol biosynthetic process"/>
    <property type="evidence" value="ECO:0007669"/>
    <property type="project" value="InterPro"/>
</dbReference>
<sequence length="614" mass="67878">MSLQLTRVPRQLLLNHNHTLKLSLHKRNPPPEISTHLAFSIPSSRSIKPQTPHRRREPKEPILVFSSSSSSSVHQCHNYYIKKMTVMIDKHSVLVGTFFALLFFYILRRNTRTREEIRKRTTMRTQNDSTVPVLRQENGGGFSSGDDVIVVGAGVAGAALAYTLGKDGRRVHVIERDLKEPDRIVGELLQPGGYLKLMELGLEDCVEEIDAQRVFGYAIFKDGKNTRISYPLEKFHTDVSGRSFHNGRFIQRMREKAATLPNVRLEQGTVTSLLEENGTVKGVQYKSKDGQELRAYAPLTVVCDGCFSNLRRTLCNPKVDVPSCFVGLILENCQLPFENHGHVILADPSPILFYPISSTEVRCLVDVPGQKVPSIANGEMANYLKNMVAPQTLFQIPSELHNAFISAIDKGNIRTMPNRSMPAEPHPTPGALLMGDAFNMRHPLTGGGMTVALSDIVVLRALLKPLCDLNDAASLTKYLESFYTLRKPVASTINTLAGALYKVFSASPDEARKEMRQACFDYLSLGGIFSAGPVSLLSGLNPRPLSLVLHFFAVAVYGVGRLLLPFPSPKGMWIGARLISCASGIIFPIIKAEGVRQMFFPATIPAVYRAPPAE</sequence>
<keyword evidence="7 13" id="KW-0812">Transmembrane</keyword>
<evidence type="ECO:0000259" key="14">
    <source>
        <dbReference type="Pfam" id="PF08491"/>
    </source>
</evidence>
<keyword evidence="9 13" id="KW-1133">Transmembrane helix</keyword>
<evidence type="ECO:0000256" key="2">
    <source>
        <dbReference type="ARBA" id="ARBA00004141"/>
    </source>
</evidence>
<comment type="catalytic activity">
    <reaction evidence="12">
        <text>squalene + reduced [NADPH--hemoprotein reductase] + O2 = (S)-2,3-epoxysqualene + oxidized [NADPH--hemoprotein reductase] + H2O + H(+)</text>
        <dbReference type="Rhea" id="RHEA:25282"/>
        <dbReference type="Rhea" id="RHEA-COMP:11964"/>
        <dbReference type="Rhea" id="RHEA-COMP:11965"/>
        <dbReference type="ChEBI" id="CHEBI:15377"/>
        <dbReference type="ChEBI" id="CHEBI:15378"/>
        <dbReference type="ChEBI" id="CHEBI:15379"/>
        <dbReference type="ChEBI" id="CHEBI:15440"/>
        <dbReference type="ChEBI" id="CHEBI:15441"/>
        <dbReference type="ChEBI" id="CHEBI:57618"/>
        <dbReference type="ChEBI" id="CHEBI:58210"/>
        <dbReference type="EC" id="1.14.14.17"/>
    </reaction>
</comment>
<dbReference type="FunFam" id="3.50.50.60:FF:000074">
    <property type="entry name" value="Squalene monooxygenase 2"/>
    <property type="match status" value="1"/>
</dbReference>
<dbReference type="Pfam" id="PF08491">
    <property type="entry name" value="SE"/>
    <property type="match status" value="1"/>
</dbReference>
<comment type="subcellular location">
    <subcellularLocation>
        <location evidence="2">Membrane</location>
        <topology evidence="2">Multi-pass membrane protein</topology>
    </subcellularLocation>
</comment>
<keyword evidence="6" id="KW-0285">Flavoprotein</keyword>
<evidence type="ECO:0000256" key="1">
    <source>
        <dbReference type="ARBA" id="ARBA00001974"/>
    </source>
</evidence>
<comment type="cofactor">
    <cofactor evidence="1">
        <name>FAD</name>
        <dbReference type="ChEBI" id="CHEBI:57692"/>
    </cofactor>
</comment>
<evidence type="ECO:0000313" key="15">
    <source>
        <dbReference type="EMBL" id="VFU38049.1"/>
    </source>
</evidence>
<dbReference type="Gene3D" id="3.50.50.60">
    <property type="entry name" value="FAD/NAD(P)-binding domain"/>
    <property type="match status" value="1"/>
</dbReference>
<evidence type="ECO:0000256" key="10">
    <source>
        <dbReference type="ARBA" id="ARBA00023002"/>
    </source>
</evidence>
<keyword evidence="10" id="KW-0560">Oxidoreductase</keyword>
<dbReference type="GO" id="GO:0005783">
    <property type="term" value="C:endoplasmic reticulum"/>
    <property type="evidence" value="ECO:0007669"/>
    <property type="project" value="TreeGrafter"/>
</dbReference>
<evidence type="ECO:0000256" key="7">
    <source>
        <dbReference type="ARBA" id="ARBA00022692"/>
    </source>
</evidence>
<evidence type="ECO:0000256" key="4">
    <source>
        <dbReference type="ARBA" id="ARBA00008802"/>
    </source>
</evidence>
<keyword evidence="11 13" id="KW-0472">Membrane</keyword>
<dbReference type="EMBL" id="CAADRP010001335">
    <property type="protein sequence ID" value="VFU38049.1"/>
    <property type="molecule type" value="Genomic_DNA"/>
</dbReference>
<dbReference type="PANTHER" id="PTHR10835">
    <property type="entry name" value="SQUALENE MONOOXYGENASE"/>
    <property type="match status" value="1"/>
</dbReference>
<dbReference type="InterPro" id="IPR040125">
    <property type="entry name" value="Squalene_monox"/>
</dbReference>
<evidence type="ECO:0000256" key="13">
    <source>
        <dbReference type="SAM" id="Phobius"/>
    </source>
</evidence>
<comment type="similarity">
    <text evidence="4">Belongs to the squalene monooxygenase family.</text>
</comment>
<dbReference type="GO" id="GO:0009725">
    <property type="term" value="P:response to hormone"/>
    <property type="evidence" value="ECO:0007669"/>
    <property type="project" value="UniProtKB-ARBA"/>
</dbReference>
<dbReference type="Pfam" id="PF13450">
    <property type="entry name" value="NAD_binding_8"/>
    <property type="match status" value="1"/>
</dbReference>
<evidence type="ECO:0000256" key="12">
    <source>
        <dbReference type="ARBA" id="ARBA00048658"/>
    </source>
</evidence>
<dbReference type="GO" id="GO:0004506">
    <property type="term" value="F:squalene monooxygenase activity"/>
    <property type="evidence" value="ECO:0007669"/>
    <property type="project" value="UniProtKB-EC"/>
</dbReference>
<gene>
    <name evidence="15" type="ORF">SVIM_LOCUS204854</name>
</gene>
<evidence type="ECO:0000256" key="9">
    <source>
        <dbReference type="ARBA" id="ARBA00022989"/>
    </source>
</evidence>
<reference evidence="15" key="1">
    <citation type="submission" date="2019-03" db="EMBL/GenBank/DDBJ databases">
        <authorList>
            <person name="Mank J."/>
            <person name="Almeida P."/>
        </authorList>
    </citation>
    <scope>NUCLEOTIDE SEQUENCE</scope>
    <source>
        <strain evidence="15">78183</strain>
    </source>
</reference>
<evidence type="ECO:0000256" key="6">
    <source>
        <dbReference type="ARBA" id="ARBA00022630"/>
    </source>
</evidence>
<evidence type="ECO:0000256" key="8">
    <source>
        <dbReference type="ARBA" id="ARBA00022827"/>
    </source>
</evidence>
<dbReference type="SUPFAM" id="SSF51905">
    <property type="entry name" value="FAD/NAD(P)-binding domain"/>
    <property type="match status" value="1"/>
</dbReference>